<organism evidence="3 4">
    <name type="scientific">Anaerobranca gottschalkii DSM 13577</name>
    <dbReference type="NCBI Taxonomy" id="1120990"/>
    <lineage>
        <taxon>Bacteria</taxon>
        <taxon>Bacillati</taxon>
        <taxon>Bacillota</taxon>
        <taxon>Clostridia</taxon>
        <taxon>Eubacteriales</taxon>
        <taxon>Proteinivoracaceae</taxon>
        <taxon>Anaerobranca</taxon>
    </lineage>
</organism>
<protein>
    <recommendedName>
        <fullName evidence="2">CAAX prenyl protease 2/Lysostaphin resistance protein A-like domain-containing protein</fullName>
    </recommendedName>
</protein>
<feature type="transmembrane region" description="Helical" evidence="1">
    <location>
        <begin position="332"/>
        <end position="350"/>
    </location>
</feature>
<feature type="transmembrane region" description="Helical" evidence="1">
    <location>
        <begin position="270"/>
        <end position="287"/>
    </location>
</feature>
<feature type="transmembrane region" description="Helical" evidence="1">
    <location>
        <begin position="356"/>
        <end position="375"/>
    </location>
</feature>
<evidence type="ECO:0000256" key="1">
    <source>
        <dbReference type="SAM" id="Phobius"/>
    </source>
</evidence>
<feature type="transmembrane region" description="Helical" evidence="1">
    <location>
        <begin position="231"/>
        <end position="249"/>
    </location>
</feature>
<reference evidence="4" key="1">
    <citation type="submission" date="2016-10" db="EMBL/GenBank/DDBJ databases">
        <authorList>
            <person name="Varghese N."/>
            <person name="Submissions S."/>
        </authorList>
    </citation>
    <scope>NUCLEOTIDE SEQUENCE [LARGE SCALE GENOMIC DNA]</scope>
    <source>
        <strain evidence="4">DSM 13577</strain>
    </source>
</reference>
<keyword evidence="1" id="KW-1133">Transmembrane helix</keyword>
<dbReference type="GO" id="GO:0080120">
    <property type="term" value="P:CAAX-box protein maturation"/>
    <property type="evidence" value="ECO:0007669"/>
    <property type="project" value="UniProtKB-ARBA"/>
</dbReference>
<dbReference type="Pfam" id="PF02517">
    <property type="entry name" value="Rce1-like"/>
    <property type="match status" value="1"/>
</dbReference>
<gene>
    <name evidence="3" type="ORF">SAMN03080614_102810</name>
</gene>
<dbReference type="EMBL" id="FOIF01000028">
    <property type="protein sequence ID" value="SES98880.1"/>
    <property type="molecule type" value="Genomic_DNA"/>
</dbReference>
<dbReference type="AlphaFoldDB" id="A0A1I0AWS8"/>
<dbReference type="OrthoDB" id="9821442at2"/>
<evidence type="ECO:0000313" key="4">
    <source>
        <dbReference type="Proteomes" id="UP000243819"/>
    </source>
</evidence>
<feature type="domain" description="CAAX prenyl protease 2/Lysostaphin resistance protein A-like" evidence="2">
    <location>
        <begin position="358"/>
        <end position="445"/>
    </location>
</feature>
<keyword evidence="1" id="KW-0472">Membrane</keyword>
<dbReference type="GO" id="GO:0004175">
    <property type="term" value="F:endopeptidase activity"/>
    <property type="evidence" value="ECO:0007669"/>
    <property type="project" value="UniProtKB-ARBA"/>
</dbReference>
<proteinExistence type="predicted"/>
<feature type="transmembrane region" description="Helical" evidence="1">
    <location>
        <begin position="293"/>
        <end position="312"/>
    </location>
</feature>
<accession>A0A1I0AWS8</accession>
<name>A0A1I0AWS8_9FIRM</name>
<dbReference type="InterPro" id="IPR003675">
    <property type="entry name" value="Rce1/LyrA-like_dom"/>
</dbReference>
<sequence>MFSIIKVIYKNPIGKTFLGLIFAFLFGISALSLSITFSEQLGILDTPYNIKETYKFHTWTINFDFLTLEFPKGGYVIPGYHNDRISSILIIAEGTATFEATDSFKEFSPYEFPFELEISEVILPIHHEDFERIKGDTIFIQEEITYPVNYLEERLESVKSLLYSSNILGVNRIIPPSPRSVMIKFISPLDGEINYSEGEKITFNSQEISYSFNHSIGEKLYPLPYTLEINILYNFLLLLAFLGLIAFLTTDYSSEKKQSINYLDKISSQIHLAVFIIYSLGIKWLSSYYDLELAIQGILYLIPVLYLGYWVIIAKVPLIDLGITYKKIIKSIFVPIVIFYLLFISTTFQLVPENSYTTISLLSILLVILLQQVIFRGFIQFTLETFIGKWPGIIVTSTILAAFFLITPLQNNQISVLTFFSYWAVSLIVTYSYHRTKNIVTPSILILFLSLFITNLY</sequence>
<feature type="transmembrane region" description="Helical" evidence="1">
    <location>
        <begin position="387"/>
        <end position="407"/>
    </location>
</feature>
<feature type="transmembrane region" description="Helical" evidence="1">
    <location>
        <begin position="413"/>
        <end position="432"/>
    </location>
</feature>
<keyword evidence="1" id="KW-0812">Transmembrane</keyword>
<evidence type="ECO:0000259" key="2">
    <source>
        <dbReference type="Pfam" id="PF02517"/>
    </source>
</evidence>
<dbReference type="STRING" id="1120990.SAMN03080614_102810"/>
<evidence type="ECO:0000313" key="3">
    <source>
        <dbReference type="EMBL" id="SES98880.1"/>
    </source>
</evidence>
<keyword evidence="4" id="KW-1185">Reference proteome</keyword>
<feature type="transmembrane region" description="Helical" evidence="1">
    <location>
        <begin position="439"/>
        <end position="456"/>
    </location>
</feature>
<dbReference type="Proteomes" id="UP000243819">
    <property type="component" value="Unassembled WGS sequence"/>
</dbReference>
<dbReference type="RefSeq" id="WP_091350861.1">
    <property type="nucleotide sequence ID" value="NZ_FOIF01000028.1"/>
</dbReference>